<gene>
    <name evidence="1" type="ORF">SAMN04488564_108133</name>
</gene>
<proteinExistence type="predicted"/>
<name>A0A1I6F4K4_9PSEU</name>
<dbReference type="AlphaFoldDB" id="A0A1I6F4K4"/>
<evidence type="ECO:0000313" key="2">
    <source>
        <dbReference type="Proteomes" id="UP000198583"/>
    </source>
</evidence>
<dbReference type="STRING" id="84724.SAMN04488564_108133"/>
<keyword evidence="2" id="KW-1185">Reference proteome</keyword>
<sequence length="237" mass="25481">MLTGVEVDKAQAVQGFQGFRLAVRVAVLAVPGEGGLAVGAGGVVLAQAGGQPAHLVERAGFPHRLVKGAEEVQGAPGVLHGLPVVSPPLPVPPELVVGVGLLGGVVVVLGRGEGLLQVPEYREATSEEWTEFDEHFDKRKVELGSCGRPYGTPCQHEHACIRCPMLRVNPKMLARLDELEADLLDRRTRAEAENWAGELEGIGMTLTFLRAKRDDTQRRLRRPVVSLGIPTFKEANE</sequence>
<protein>
    <submittedName>
        <fullName evidence="1">Uncharacterized protein</fullName>
    </submittedName>
</protein>
<dbReference type="Proteomes" id="UP000198583">
    <property type="component" value="Unassembled WGS sequence"/>
</dbReference>
<organism evidence="1 2">
    <name type="scientific">Lentzea waywayandensis</name>
    <dbReference type="NCBI Taxonomy" id="84724"/>
    <lineage>
        <taxon>Bacteria</taxon>
        <taxon>Bacillati</taxon>
        <taxon>Actinomycetota</taxon>
        <taxon>Actinomycetes</taxon>
        <taxon>Pseudonocardiales</taxon>
        <taxon>Pseudonocardiaceae</taxon>
        <taxon>Lentzea</taxon>
    </lineage>
</organism>
<dbReference type="EMBL" id="FOYL01000008">
    <property type="protein sequence ID" value="SFR24896.1"/>
    <property type="molecule type" value="Genomic_DNA"/>
</dbReference>
<accession>A0A1I6F4K4</accession>
<evidence type="ECO:0000313" key="1">
    <source>
        <dbReference type="EMBL" id="SFR24896.1"/>
    </source>
</evidence>
<reference evidence="2" key="1">
    <citation type="submission" date="2016-10" db="EMBL/GenBank/DDBJ databases">
        <authorList>
            <person name="Varghese N."/>
            <person name="Submissions S."/>
        </authorList>
    </citation>
    <scope>NUCLEOTIDE SEQUENCE [LARGE SCALE GENOMIC DNA]</scope>
    <source>
        <strain evidence="2">DSM 44232</strain>
    </source>
</reference>